<reference evidence="3" key="1">
    <citation type="submission" date="2022-11" db="UniProtKB">
        <authorList>
            <consortium name="WormBaseParasite"/>
        </authorList>
    </citation>
    <scope>IDENTIFICATION</scope>
</reference>
<evidence type="ECO:0000256" key="1">
    <source>
        <dbReference type="SAM" id="MobiDB-lite"/>
    </source>
</evidence>
<protein>
    <submittedName>
        <fullName evidence="3">Uncharacterized protein</fullName>
    </submittedName>
</protein>
<proteinExistence type="predicted"/>
<evidence type="ECO:0000313" key="3">
    <source>
        <dbReference type="WBParaSite" id="nRc.2.0.1.t45003-RA"/>
    </source>
</evidence>
<keyword evidence="2" id="KW-1185">Reference proteome</keyword>
<dbReference type="Proteomes" id="UP000887565">
    <property type="component" value="Unplaced"/>
</dbReference>
<organism evidence="2 3">
    <name type="scientific">Romanomermis culicivorax</name>
    <name type="common">Nematode worm</name>
    <dbReference type="NCBI Taxonomy" id="13658"/>
    <lineage>
        <taxon>Eukaryota</taxon>
        <taxon>Metazoa</taxon>
        <taxon>Ecdysozoa</taxon>
        <taxon>Nematoda</taxon>
        <taxon>Enoplea</taxon>
        <taxon>Dorylaimia</taxon>
        <taxon>Mermithida</taxon>
        <taxon>Mermithoidea</taxon>
        <taxon>Mermithidae</taxon>
        <taxon>Romanomermis</taxon>
    </lineage>
</organism>
<dbReference type="WBParaSite" id="nRc.2.0.1.t45003-RA">
    <property type="protein sequence ID" value="nRc.2.0.1.t45003-RA"/>
    <property type="gene ID" value="nRc.2.0.1.g45003"/>
</dbReference>
<evidence type="ECO:0000313" key="2">
    <source>
        <dbReference type="Proteomes" id="UP000887565"/>
    </source>
</evidence>
<dbReference type="AlphaFoldDB" id="A0A915L1R0"/>
<accession>A0A915L1R0</accession>
<name>A0A915L1R0_ROMCU</name>
<feature type="region of interest" description="Disordered" evidence="1">
    <location>
        <begin position="1"/>
        <end position="24"/>
    </location>
</feature>
<sequence>MREPNTPPERPIHNFYGTPKPPQL</sequence>